<feature type="signal peptide" evidence="1">
    <location>
        <begin position="1"/>
        <end position="42"/>
    </location>
</feature>
<evidence type="ECO:0000313" key="3">
    <source>
        <dbReference type="EMBL" id="MQS03437.1"/>
    </source>
</evidence>
<sequence length="170" mass="18933">MNLKEESLSRRRLRAKSFTRSRLLAATVAIAAALTMSTTAAAAHSPHPGPVKAHGCQVTMKTPRLHSVNQVNAMARVDYCSSKTPVVTIYLAYRTYQNGKWSGWNRYLLGSGWNLHPEKNYDIHGFNHPDKFQCVRGVTRVMHATVVKIGIDNVHSGTAHRSDRTITSFC</sequence>
<proteinExistence type="predicted"/>
<accession>A0A5P0YV02</accession>
<keyword evidence="4" id="KW-1185">Reference proteome</keyword>
<evidence type="ECO:0000313" key="5">
    <source>
        <dbReference type="Proteomes" id="UP000517765"/>
    </source>
</evidence>
<feature type="chain" id="PRO_5036372229" description="Secreted protein" evidence="1">
    <location>
        <begin position="43"/>
        <end position="170"/>
    </location>
</feature>
<dbReference type="AlphaFoldDB" id="A0A5P0YV02"/>
<dbReference type="EMBL" id="JABJXA010000168">
    <property type="protein sequence ID" value="MBB1261384.1"/>
    <property type="molecule type" value="Genomic_DNA"/>
</dbReference>
<dbReference type="Proteomes" id="UP000320857">
    <property type="component" value="Unassembled WGS sequence"/>
</dbReference>
<reference evidence="5" key="2">
    <citation type="submission" date="2020-05" db="EMBL/GenBank/DDBJ databases">
        <title>Classification of alakaliphilic streptomycetes isolated from an alkaline soil next to Lonar Crater, India and a proposal for the recognition of Streptomyces alkaliterrae sp. nov.</title>
        <authorList>
            <person name="Golinska P."/>
        </authorList>
    </citation>
    <scope>NUCLEOTIDE SEQUENCE [LARGE SCALE GENOMIC DNA]</scope>
    <source>
        <strain evidence="5">OF8</strain>
    </source>
</reference>
<dbReference type="Proteomes" id="UP000517765">
    <property type="component" value="Unassembled WGS sequence"/>
</dbReference>
<dbReference type="RefSeq" id="WP_143649014.1">
    <property type="nucleotide sequence ID" value="NZ_JABJXA010000168.1"/>
</dbReference>
<organism evidence="3 4">
    <name type="scientific">Streptomyces alkaliterrae</name>
    <dbReference type="NCBI Taxonomy" id="2213162"/>
    <lineage>
        <taxon>Bacteria</taxon>
        <taxon>Bacillati</taxon>
        <taxon>Actinomycetota</taxon>
        <taxon>Actinomycetes</taxon>
        <taxon>Kitasatosporales</taxon>
        <taxon>Streptomycetaceae</taxon>
        <taxon>Streptomyces</taxon>
    </lineage>
</organism>
<evidence type="ECO:0000256" key="1">
    <source>
        <dbReference type="SAM" id="SignalP"/>
    </source>
</evidence>
<name>A0A5P0YV02_9ACTN</name>
<comment type="caution">
    <text evidence="3">The sequence shown here is derived from an EMBL/GenBank/DDBJ whole genome shotgun (WGS) entry which is preliminary data.</text>
</comment>
<protein>
    <recommendedName>
        <fullName evidence="6">Secreted protein</fullName>
    </recommendedName>
</protein>
<evidence type="ECO:0008006" key="6">
    <source>
        <dbReference type="Google" id="ProtNLM"/>
    </source>
</evidence>
<evidence type="ECO:0000313" key="2">
    <source>
        <dbReference type="EMBL" id="MBB1261384.1"/>
    </source>
</evidence>
<gene>
    <name evidence="3" type="ORF">FNX44_016480</name>
    <name evidence="2" type="ORF">H3147_21595</name>
</gene>
<dbReference type="EMBL" id="VJYK02000169">
    <property type="protein sequence ID" value="MQS03437.1"/>
    <property type="molecule type" value="Genomic_DNA"/>
</dbReference>
<reference evidence="2" key="3">
    <citation type="journal article" name="Syst. Appl. Microbiol.">
        <title>Streptomyces alkaliterrae sp. nov., isolated from an alkaline soil, and emended descriptions of Streptomyces alkaliphilus, Streptomyces calidiresistens and Streptomyces durbertensis.</title>
        <authorList>
            <person name="Swiecimska M."/>
            <person name="Golinska P."/>
            <person name="Nouioui I."/>
            <person name="Wypij M."/>
            <person name="Rai M."/>
            <person name="Sangal V."/>
            <person name="Goodfellow M."/>
        </authorList>
    </citation>
    <scope>NUCLEOTIDE SEQUENCE</scope>
    <source>
        <strain evidence="2">OF8</strain>
    </source>
</reference>
<keyword evidence="1" id="KW-0732">Signal</keyword>
<evidence type="ECO:0000313" key="4">
    <source>
        <dbReference type="Proteomes" id="UP000320857"/>
    </source>
</evidence>
<reference evidence="3 4" key="1">
    <citation type="submission" date="2019-10" db="EMBL/GenBank/DDBJ databases">
        <title>Streptomyces sp. nov., a novel actinobacterium isolated from alkaline environment.</title>
        <authorList>
            <person name="Golinska P."/>
        </authorList>
    </citation>
    <scope>NUCLEOTIDE SEQUENCE [LARGE SCALE GENOMIC DNA]</scope>
    <source>
        <strain evidence="3 4">OF1</strain>
    </source>
</reference>